<reference evidence="3" key="1">
    <citation type="journal article" date="2021" name="Science">
        <title>Hunting the eagle killer: A cyanobacterial neurotoxin causes vacuolar myelinopathy.</title>
        <authorList>
            <person name="Breinlinger S."/>
            <person name="Phillips T.J."/>
            <person name="Haram B.N."/>
            <person name="Mares J."/>
            <person name="Martinez Yerena J.A."/>
            <person name="Hrouzek P."/>
            <person name="Sobotka R."/>
            <person name="Henderson W.M."/>
            <person name="Schmieder P."/>
            <person name="Williams S.M."/>
            <person name="Lauderdale J.D."/>
            <person name="Wilde H.D."/>
            <person name="Gerrin W."/>
            <person name="Kust A."/>
            <person name="Washington J.W."/>
            <person name="Wagner C."/>
            <person name="Geier B."/>
            <person name="Liebeke M."/>
            <person name="Enke H."/>
            <person name="Niedermeyer T.H.J."/>
            <person name="Wilde S.B."/>
        </authorList>
    </citation>
    <scope>NUCLEOTIDE SEQUENCE [LARGE SCALE GENOMIC DNA]</scope>
    <source>
        <strain evidence="3">Thurmond2011</strain>
    </source>
</reference>
<evidence type="ECO:0000313" key="3">
    <source>
        <dbReference type="Proteomes" id="UP000667802"/>
    </source>
</evidence>
<evidence type="ECO:0000313" key="2">
    <source>
        <dbReference type="EMBL" id="MDR9899143.1"/>
    </source>
</evidence>
<sequence length="325" mass="37433">MTLDHNSQQPLVSVLTPTYNRPEYLKEALSSAIGQTYQNIEIVVSDNCSPQDIQGLIESFNDKRIRFSRNESNLGMIGNTLKVFKMAKGKYVACLLDDDMWEPEFLSKLVPILEANSNLAVAFSDHYVMNANSEIDQFETEKCSRGYKRATLKEGIYQPFYKLGLVDKSVPTAMSTLIRREVVDWDSIPTDVGGSWDVYLTYLCCRSGLGAYYYPEKLTRYRQHEQTETMLSGSRRDVHIKMGKAKADAFCYEQFMNDEKLQEFKPYFQQRWAFLNTTIGVAFMRTEQMEQARSYFWRSLKQNFSFRAVAALALSFSPPSLASRF</sequence>
<accession>A0AAP5IG70</accession>
<dbReference type="Pfam" id="PF00535">
    <property type="entry name" value="Glycos_transf_2"/>
    <property type="match status" value="1"/>
</dbReference>
<dbReference type="InterPro" id="IPR029044">
    <property type="entry name" value="Nucleotide-diphossugar_trans"/>
</dbReference>
<dbReference type="Gene3D" id="3.90.550.10">
    <property type="entry name" value="Spore Coat Polysaccharide Biosynthesis Protein SpsA, Chain A"/>
    <property type="match status" value="1"/>
</dbReference>
<protein>
    <submittedName>
        <fullName evidence="2">Glycosyltransferase</fullName>
    </submittedName>
</protein>
<gene>
    <name evidence="2" type="ORF">G7B40_031965</name>
</gene>
<dbReference type="AlphaFoldDB" id="A0AAP5IG70"/>
<proteinExistence type="predicted"/>
<keyword evidence="3" id="KW-1185">Reference proteome</keyword>
<dbReference type="InterPro" id="IPR001173">
    <property type="entry name" value="Glyco_trans_2-like"/>
</dbReference>
<comment type="caution">
    <text evidence="2">The sequence shown here is derived from an EMBL/GenBank/DDBJ whole genome shotgun (WGS) entry which is preliminary data.</text>
</comment>
<dbReference type="PANTHER" id="PTHR22916:SF3">
    <property type="entry name" value="UDP-GLCNAC:BETAGAL BETA-1,3-N-ACETYLGLUCOSAMINYLTRANSFERASE-LIKE PROTEIN 1"/>
    <property type="match status" value="1"/>
</dbReference>
<evidence type="ECO:0000259" key="1">
    <source>
        <dbReference type="Pfam" id="PF00535"/>
    </source>
</evidence>
<name>A0AAP5IG70_9CYAN</name>
<dbReference type="GO" id="GO:0016758">
    <property type="term" value="F:hexosyltransferase activity"/>
    <property type="evidence" value="ECO:0007669"/>
    <property type="project" value="UniProtKB-ARBA"/>
</dbReference>
<organism evidence="2 3">
    <name type="scientific">Aetokthonos hydrillicola Thurmond2011</name>
    <dbReference type="NCBI Taxonomy" id="2712845"/>
    <lineage>
        <taxon>Bacteria</taxon>
        <taxon>Bacillati</taxon>
        <taxon>Cyanobacteriota</taxon>
        <taxon>Cyanophyceae</taxon>
        <taxon>Nostocales</taxon>
        <taxon>Hapalosiphonaceae</taxon>
        <taxon>Aetokthonos</taxon>
    </lineage>
</organism>
<dbReference type="RefSeq" id="WP_208340595.1">
    <property type="nucleotide sequence ID" value="NZ_CAWQFN010000710.1"/>
</dbReference>
<dbReference type="PANTHER" id="PTHR22916">
    <property type="entry name" value="GLYCOSYLTRANSFERASE"/>
    <property type="match status" value="1"/>
</dbReference>
<dbReference type="EMBL" id="JAALHA020000022">
    <property type="protein sequence ID" value="MDR9899143.1"/>
    <property type="molecule type" value="Genomic_DNA"/>
</dbReference>
<dbReference type="SUPFAM" id="SSF53448">
    <property type="entry name" value="Nucleotide-diphospho-sugar transferases"/>
    <property type="match status" value="1"/>
</dbReference>
<feature type="domain" description="Glycosyltransferase 2-like" evidence="1">
    <location>
        <begin position="13"/>
        <end position="136"/>
    </location>
</feature>
<dbReference type="Proteomes" id="UP000667802">
    <property type="component" value="Unassembled WGS sequence"/>
</dbReference>